<gene>
    <name evidence="1" type="ORF">I6N95_08230</name>
</gene>
<dbReference type="InterPro" id="IPR026487">
    <property type="entry name" value="CHP04141"/>
</dbReference>
<dbReference type="Pfam" id="PF19614">
    <property type="entry name" value="DUF6119"/>
    <property type="match status" value="1"/>
</dbReference>
<dbReference type="Proteomes" id="UP000674938">
    <property type="component" value="Unassembled WGS sequence"/>
</dbReference>
<dbReference type="RefSeq" id="WP_209526594.1">
    <property type="nucleotide sequence ID" value="NZ_JAEEGA010000004.1"/>
</dbReference>
<evidence type="ECO:0000313" key="2">
    <source>
        <dbReference type="Proteomes" id="UP000674938"/>
    </source>
</evidence>
<evidence type="ECO:0000313" key="1">
    <source>
        <dbReference type="EMBL" id="MBP1040987.1"/>
    </source>
</evidence>
<dbReference type="EMBL" id="JAEEGA010000004">
    <property type="protein sequence ID" value="MBP1040987.1"/>
    <property type="molecule type" value="Genomic_DNA"/>
</dbReference>
<organism evidence="1 2">
    <name type="scientific">Vagococcus allomyrinae</name>
    <dbReference type="NCBI Taxonomy" id="2794353"/>
    <lineage>
        <taxon>Bacteria</taxon>
        <taxon>Bacillati</taxon>
        <taxon>Bacillota</taxon>
        <taxon>Bacilli</taxon>
        <taxon>Lactobacillales</taxon>
        <taxon>Enterococcaceae</taxon>
        <taxon>Vagococcus</taxon>
    </lineage>
</organism>
<protein>
    <submittedName>
        <fullName evidence="1">TIGR04141 family sporadically distributed protein</fullName>
    </submittedName>
</protein>
<comment type="caution">
    <text evidence="1">The sequence shown here is derived from an EMBL/GenBank/DDBJ whole genome shotgun (WGS) entry which is preliminary data.</text>
</comment>
<dbReference type="NCBIfam" id="TIGR04141">
    <property type="entry name" value="TIGR04141 family sporadically distributed protein"/>
    <property type="match status" value="1"/>
</dbReference>
<reference evidence="1" key="1">
    <citation type="submission" date="2020-12" db="EMBL/GenBank/DDBJ databases">
        <title>Vagococcus allomyrinae sp. nov. and Enterococcus lavae sp. nov., isolated from the larvae of Allomyrina dichotoma.</title>
        <authorList>
            <person name="Lee S.D."/>
        </authorList>
    </citation>
    <scope>NUCLEOTIDE SEQUENCE</scope>
    <source>
        <strain evidence="1">BWB3-3</strain>
    </source>
</reference>
<accession>A0A940P3X2</accession>
<name>A0A940P3X2_9ENTE</name>
<proteinExistence type="predicted"/>
<sequence>MKLILSKFRSNSLSEVIKEIEGCSYVQIGGMRKEPTFNLEMRLFFESHEKKPPVWLSEIIDFFNVESSEQEESNINQSVLHQYNAIIILKTRNNLYAHSFGQGFRTTEKFIDSEFGLKFAEKTIRSEQITLKNVSYIQKNKMKGIMNYKKDQGEFPKASESYAFVSGRPEFELFGNSIDCGTGVSFPKNYAINTTEGFYKISELLDAVDTALKSKSTKTILPRVKKVAKKSKLTTELDEEALSLIINSTDEINIAIDVSKIHLENNSIDVYSENSNLEIYISNNLKVTIQRIDATDDSIVKYIKHYQDKILSLDNVRIRVTNEDNHVVVSKSLKEWIYCELEYNKKVYILDSGSWGYFNDRFSLLLEQQLNDINRIVTYSDHYNINYISGEGHFSGEGGYIEELTKKNTYVKLHQRNVLVNGTTIEVADIYDKESKELIAIKRGMDTSNCMYSFEQSVLSVQILRNSDEFNVKSELLKYNNRRKYADIEKYPNIRESMIDKILDSRQSSVLWLHNTKKYVEMTEKEQFDLNQIGSMLLKLKIVDWYSFVNENNYTPKIYMGIDKPAKA</sequence>
<dbReference type="AlphaFoldDB" id="A0A940P3X2"/>
<keyword evidence="2" id="KW-1185">Reference proteome</keyword>